<evidence type="ECO:0000313" key="4">
    <source>
        <dbReference type="Ensembl" id="ENSAPEP00000018589.1"/>
    </source>
</evidence>
<feature type="chain" id="PRO_5017999075" description="C2 domain-containing protein" evidence="2">
    <location>
        <begin position="20"/>
        <end position="136"/>
    </location>
</feature>
<evidence type="ECO:0000313" key="5">
    <source>
        <dbReference type="Proteomes" id="UP000265080"/>
    </source>
</evidence>
<proteinExistence type="predicted"/>
<feature type="domain" description="C2" evidence="3">
    <location>
        <begin position="9"/>
        <end position="123"/>
    </location>
</feature>
<dbReference type="PROSITE" id="PS50004">
    <property type="entry name" value="C2"/>
    <property type="match status" value="1"/>
</dbReference>
<dbReference type="GO" id="GO:0022829">
    <property type="term" value="F:wide pore channel activity"/>
    <property type="evidence" value="ECO:0007669"/>
    <property type="project" value="TreeGrafter"/>
</dbReference>
<dbReference type="SUPFAM" id="SSF49562">
    <property type="entry name" value="C2 domain (Calcium/lipid-binding domain, CaLB)"/>
    <property type="match status" value="1"/>
</dbReference>
<protein>
    <recommendedName>
        <fullName evidence="3">C2 domain-containing protein</fullName>
    </recommendedName>
</protein>
<dbReference type="GO" id="GO:0051607">
    <property type="term" value="P:defense response to virus"/>
    <property type="evidence" value="ECO:0007669"/>
    <property type="project" value="TreeGrafter"/>
</dbReference>
<feature type="signal peptide" evidence="2">
    <location>
        <begin position="1"/>
        <end position="19"/>
    </location>
</feature>
<evidence type="ECO:0000259" key="3">
    <source>
        <dbReference type="PROSITE" id="PS50004"/>
    </source>
</evidence>
<dbReference type="SMART" id="SM00239">
    <property type="entry name" value="C2"/>
    <property type="match status" value="1"/>
</dbReference>
<dbReference type="AlphaFoldDB" id="A0A3P8T2U1"/>
<dbReference type="GeneTree" id="ENSGT00940000178067"/>
<organism evidence="4 5">
    <name type="scientific">Amphiprion percula</name>
    <name type="common">Orange clownfish</name>
    <name type="synonym">Lutjanus percula</name>
    <dbReference type="NCBI Taxonomy" id="161767"/>
    <lineage>
        <taxon>Eukaryota</taxon>
        <taxon>Metazoa</taxon>
        <taxon>Chordata</taxon>
        <taxon>Craniata</taxon>
        <taxon>Vertebrata</taxon>
        <taxon>Euteleostomi</taxon>
        <taxon>Actinopterygii</taxon>
        <taxon>Neopterygii</taxon>
        <taxon>Teleostei</taxon>
        <taxon>Neoteleostei</taxon>
        <taxon>Acanthomorphata</taxon>
        <taxon>Ovalentaria</taxon>
        <taxon>Pomacentridae</taxon>
        <taxon>Amphiprion</taxon>
    </lineage>
</organism>
<sequence length="136" mass="15246">MKLAVFVSLLAIVPFQAEANSCAGKTVEVLVGNGYGLTGDVFKDPDPYVTIGDRTQRTRVIHSNSNPSWFQTFKFFSPNSDFMKIEVWDKDSGFAGDDDDRLGTCVEQLTAEGNRFQNIRCTVKHDGTVQLFYKCY</sequence>
<dbReference type="PANTHER" id="PTHR46096">
    <property type="entry name" value="PERFORIN-1"/>
    <property type="match status" value="1"/>
</dbReference>
<name>A0A3P8T2U1_AMPPE</name>
<dbReference type="InterPro" id="IPR000008">
    <property type="entry name" value="C2_dom"/>
</dbReference>
<reference evidence="4" key="2">
    <citation type="submission" date="2025-08" db="UniProtKB">
        <authorList>
            <consortium name="Ensembl"/>
        </authorList>
    </citation>
    <scope>IDENTIFICATION</scope>
</reference>
<dbReference type="STRING" id="161767.ENSAPEP00000018589"/>
<dbReference type="Pfam" id="PF00168">
    <property type="entry name" value="C2"/>
    <property type="match status" value="1"/>
</dbReference>
<reference evidence="4 5" key="1">
    <citation type="submission" date="2018-03" db="EMBL/GenBank/DDBJ databases">
        <title>Finding Nemo's genes: A chromosome-scale reference assembly of the genome of the orange clownfish Amphiprion percula.</title>
        <authorList>
            <person name="Lehmann R."/>
        </authorList>
    </citation>
    <scope>NUCLEOTIDE SEQUENCE</scope>
</reference>
<dbReference type="Ensembl" id="ENSAPET00000019100.1">
    <property type="protein sequence ID" value="ENSAPEP00000018589.1"/>
    <property type="gene ID" value="ENSAPEG00000013284.1"/>
</dbReference>
<dbReference type="GO" id="GO:0001913">
    <property type="term" value="P:T cell mediated cytotoxicity"/>
    <property type="evidence" value="ECO:0007669"/>
    <property type="project" value="TreeGrafter"/>
</dbReference>
<dbReference type="Proteomes" id="UP000265080">
    <property type="component" value="Chromosome 5"/>
</dbReference>
<dbReference type="PANTHER" id="PTHR46096:SF3">
    <property type="entry name" value="PERFORIN-1"/>
    <property type="match status" value="1"/>
</dbReference>
<dbReference type="OMA" id="QAEANSC"/>
<dbReference type="InterPro" id="IPR035892">
    <property type="entry name" value="C2_domain_sf"/>
</dbReference>
<keyword evidence="1 2" id="KW-0732">Signal</keyword>
<dbReference type="InterPro" id="IPR052784">
    <property type="entry name" value="Perforin-1_pore-forming"/>
</dbReference>
<evidence type="ECO:0000256" key="2">
    <source>
        <dbReference type="SAM" id="SignalP"/>
    </source>
</evidence>
<dbReference type="GO" id="GO:0001771">
    <property type="term" value="P:immunological synapse formation"/>
    <property type="evidence" value="ECO:0007669"/>
    <property type="project" value="TreeGrafter"/>
</dbReference>
<evidence type="ECO:0000256" key="1">
    <source>
        <dbReference type="ARBA" id="ARBA00022729"/>
    </source>
</evidence>
<dbReference type="Gene3D" id="2.60.40.150">
    <property type="entry name" value="C2 domain"/>
    <property type="match status" value="1"/>
</dbReference>
<dbReference type="GO" id="GO:0016020">
    <property type="term" value="C:membrane"/>
    <property type="evidence" value="ECO:0007669"/>
    <property type="project" value="TreeGrafter"/>
</dbReference>
<accession>A0A3P8T2U1</accession>
<reference evidence="4" key="3">
    <citation type="submission" date="2025-09" db="UniProtKB">
        <authorList>
            <consortium name="Ensembl"/>
        </authorList>
    </citation>
    <scope>IDENTIFICATION</scope>
</reference>
<keyword evidence="5" id="KW-1185">Reference proteome</keyword>